<reference evidence="1" key="1">
    <citation type="submission" date="2018-02" db="EMBL/GenBank/DDBJ databases">
        <authorList>
            <person name="Cohen D.B."/>
            <person name="Kent A.D."/>
        </authorList>
    </citation>
    <scope>NUCLEOTIDE SEQUENCE</scope>
</reference>
<dbReference type="AlphaFoldDB" id="A0A2N9FKW4"/>
<accession>A0A2N9FKW4</accession>
<evidence type="ECO:0000313" key="1">
    <source>
        <dbReference type="EMBL" id="SPC87551.1"/>
    </source>
</evidence>
<sequence length="196" mass="22539">MRSGIWIEGRNRGFLMVRTGLPACQELDRNTEFFHRLANSNLRNNFIGALEIGDSLTEDQDALKSQIEQFYSTLYQESEPWRPKLDGMPFNSLDEESATFLERYFEEDEILQAQDSRVWMEIKLQEVGSIAELLVDLYEVKLCREEGVGISGLRPRSKVFKLGVISNVIGGWVVHFLAEVFGELGLRLKWLSFRGV</sequence>
<proteinExistence type="predicted"/>
<dbReference type="EMBL" id="OIVN01000929">
    <property type="protein sequence ID" value="SPC87551.1"/>
    <property type="molecule type" value="Genomic_DNA"/>
</dbReference>
<name>A0A2N9FKW4_FAGSY</name>
<protein>
    <submittedName>
        <fullName evidence="1">Uncharacterized protein</fullName>
    </submittedName>
</protein>
<gene>
    <name evidence="1" type="ORF">FSB_LOCUS15433</name>
</gene>
<organism evidence="1">
    <name type="scientific">Fagus sylvatica</name>
    <name type="common">Beechnut</name>
    <dbReference type="NCBI Taxonomy" id="28930"/>
    <lineage>
        <taxon>Eukaryota</taxon>
        <taxon>Viridiplantae</taxon>
        <taxon>Streptophyta</taxon>
        <taxon>Embryophyta</taxon>
        <taxon>Tracheophyta</taxon>
        <taxon>Spermatophyta</taxon>
        <taxon>Magnoliopsida</taxon>
        <taxon>eudicotyledons</taxon>
        <taxon>Gunneridae</taxon>
        <taxon>Pentapetalae</taxon>
        <taxon>rosids</taxon>
        <taxon>fabids</taxon>
        <taxon>Fagales</taxon>
        <taxon>Fagaceae</taxon>
        <taxon>Fagus</taxon>
    </lineage>
</organism>